<evidence type="ECO:0000256" key="4">
    <source>
        <dbReference type="ARBA" id="ARBA00023239"/>
    </source>
</evidence>
<feature type="chain" id="PRO_5037715844" evidence="5">
    <location>
        <begin position="28"/>
        <end position="1235"/>
    </location>
</feature>
<evidence type="ECO:0000313" key="8">
    <source>
        <dbReference type="Proteomes" id="UP000639396"/>
    </source>
</evidence>
<dbReference type="InterPro" id="IPR008929">
    <property type="entry name" value="Chondroitin_lyas"/>
</dbReference>
<evidence type="ECO:0000313" key="7">
    <source>
        <dbReference type="EMBL" id="MBD2865529.1"/>
    </source>
</evidence>
<dbReference type="InterPro" id="IPR012480">
    <property type="entry name" value="Hepar_II_III_C"/>
</dbReference>
<dbReference type="SUPFAM" id="SSF48230">
    <property type="entry name" value="Chondroitin AC/alginate lyase"/>
    <property type="match status" value="1"/>
</dbReference>
<dbReference type="Gene3D" id="2.70.98.70">
    <property type="match status" value="1"/>
</dbReference>
<evidence type="ECO:0000256" key="5">
    <source>
        <dbReference type="SAM" id="SignalP"/>
    </source>
</evidence>
<dbReference type="SUPFAM" id="SSF49344">
    <property type="entry name" value="CBD9-like"/>
    <property type="match status" value="1"/>
</dbReference>
<gene>
    <name evidence="7" type="ORF">IDH45_26455</name>
</gene>
<comment type="subcellular location">
    <subcellularLocation>
        <location evidence="1">Periplasm</location>
    </subcellularLocation>
</comment>
<proteinExistence type="predicted"/>
<dbReference type="PANTHER" id="PTHR39210:SF1">
    <property type="entry name" value="HEPARIN-SULFATE LYASE"/>
    <property type="match status" value="1"/>
</dbReference>
<evidence type="ECO:0000259" key="6">
    <source>
        <dbReference type="Pfam" id="PF07940"/>
    </source>
</evidence>
<dbReference type="Gene3D" id="1.50.10.100">
    <property type="entry name" value="Chondroitin AC/alginate lyase"/>
    <property type="match status" value="1"/>
</dbReference>
<evidence type="ECO:0000256" key="3">
    <source>
        <dbReference type="ARBA" id="ARBA00022764"/>
    </source>
</evidence>
<keyword evidence="2 5" id="KW-0732">Signal</keyword>
<feature type="signal peptide" evidence="5">
    <location>
        <begin position="1"/>
        <end position="27"/>
    </location>
</feature>
<organism evidence="7 8">
    <name type="scientific">Paenibacillus oceani</name>
    <dbReference type="NCBI Taxonomy" id="2772510"/>
    <lineage>
        <taxon>Bacteria</taxon>
        <taxon>Bacillati</taxon>
        <taxon>Bacillota</taxon>
        <taxon>Bacilli</taxon>
        <taxon>Bacillales</taxon>
        <taxon>Paenibacillaceae</taxon>
        <taxon>Paenibacillus</taxon>
    </lineage>
</organism>
<dbReference type="Proteomes" id="UP000639396">
    <property type="component" value="Unassembled WGS sequence"/>
</dbReference>
<dbReference type="GO" id="GO:0016829">
    <property type="term" value="F:lyase activity"/>
    <property type="evidence" value="ECO:0007669"/>
    <property type="project" value="UniProtKB-KW"/>
</dbReference>
<keyword evidence="3" id="KW-0574">Periplasm</keyword>
<dbReference type="GO" id="GO:0042597">
    <property type="term" value="C:periplasmic space"/>
    <property type="evidence" value="ECO:0007669"/>
    <property type="project" value="UniProtKB-SubCell"/>
</dbReference>
<keyword evidence="8" id="KW-1185">Reference proteome</keyword>
<evidence type="ECO:0000256" key="2">
    <source>
        <dbReference type="ARBA" id="ARBA00022729"/>
    </source>
</evidence>
<feature type="domain" description="Heparinase II/III-like C-terminal" evidence="6">
    <location>
        <begin position="770"/>
        <end position="854"/>
    </location>
</feature>
<reference evidence="7" key="1">
    <citation type="submission" date="2020-09" db="EMBL/GenBank/DDBJ databases">
        <title>A novel bacterium of genus Paenibacillus, isolated from South China Sea.</title>
        <authorList>
            <person name="Huang H."/>
            <person name="Mo K."/>
            <person name="Hu Y."/>
        </authorList>
    </citation>
    <scope>NUCLEOTIDE SEQUENCE</scope>
    <source>
        <strain evidence="7">IB182363</strain>
    </source>
</reference>
<dbReference type="Pfam" id="PF07940">
    <property type="entry name" value="Hepar_II_III_C"/>
    <property type="match status" value="1"/>
</dbReference>
<dbReference type="RefSeq" id="WP_190931150.1">
    <property type="nucleotide sequence ID" value="NZ_JACXJA010000043.1"/>
</dbReference>
<dbReference type="AlphaFoldDB" id="A0A927CCH2"/>
<dbReference type="PANTHER" id="PTHR39210">
    <property type="entry name" value="HEPARIN-SULFATE LYASE"/>
    <property type="match status" value="1"/>
</dbReference>
<dbReference type="Gene3D" id="2.60.40.1190">
    <property type="match status" value="1"/>
</dbReference>
<evidence type="ECO:0000256" key="1">
    <source>
        <dbReference type="ARBA" id="ARBA00004418"/>
    </source>
</evidence>
<sequence length="1235" mass="135983">MSRRRSVKVWSICLCVWSLLVVQLAWAEPDAPAGGGGGQTMDSEVLSFTNRIAIVPQTGHVPAVDGTMEPLWQSAFQADGFVTMFDNRPAGSGTKLYLLYDDANLYLGLEGLYEQPGTAPDTEIVEVLLAPGTARADVYRLTIPIASGDRPIRSNWGTAVKELQGAAVQIGRGAGSWTAEVRVPFQSLGKTEPAEGEMWSFNLMRYFGINSEPFSSWAPIRSSYIVDQGGSSISLVSHVLNESRMAPLYFVSTPPLHDAPGSRTERWQPPNGKLTYVNYTTKQFAVNGNAIHNGTEVRLAWISPDGVTTRLEPPAVEKLGGQTFLTFNHPKPLAAGQYRLQAGFRQGNGIYHYFELSFDRNALIEAGDKQASGIVFPAGPIREVANAPASSHVETVMRLIPEKTGFIFTGLPENPTLSPYQLYSWNVQNPNQIVSKTTGTVYPNSTYPETHKLTVTNRKGETVEYPYYEDGEGRKYFLTAHLWYFQKDYTLRETAKIAATDPLGAALLLNRWADVYAGYLPTNDYYWTNYPVVGGPPYHYWGGVWYRWYTGEMTNMSYLINAYRDVRKTNAFALLSAELGFDVEKKLVETVFEPSFDFVRSFPVLNHNMEYTTWLGLVRMAKASGQPAYMHEAVDLIQDFAANNFLSDGFWKEVTLSYHNQSINGLVQSMEEAKGWSDPTGYLSPRDGQRLDNVDMTGTYPALGNALNMKNVVAYPNGSYVPIQDTWANEKTALPRTDLGSYLLPGSGISRLALGTGGRQLQTYLQFTPKDGHNHYDPLNLTLFAQGQELLPDIGYTHTFYRRWTSSTLAHNMVIVDGADMKLSGQGLHGGRIESLVTGDSGVQIVRASQPDAYPVTDEYSREPWVIPFGDGESAEDGYVVDLFRIAGGSRHEYTLGGDANRDGVFTTDAAIEPYGPYLLPEGTQVTMPESENDTGSAQGNYYGYIYVQDVQRAEIPDGRYQVTLETSDNGTDQGKLAITGFTDASGENELFIGRSPSLRATRLSGTSKDINTEAVKYWMPKLVVRRSGTNLSSTFVHIIEPYKGAGPKIESVEKLVPDLPQEGGVALQIRYGAITDTVLSSSEPGATLKVGDMELNGKYGFIRTENGTVTKMVLSEGTLLRKGGETLTGPGPATGTVTDVMRIVNGDPADAIVTETAVPASYTGSTVVVTHPDGKTHGYKVKEIRRESGKAWIVLDHTDPGWDYRPDGSSRMTSHPFLEWQGMHTFRIGNVSVR</sequence>
<keyword evidence="4" id="KW-0456">Lyase</keyword>
<accession>A0A927CCH2</accession>
<name>A0A927CCH2_9BACL</name>
<comment type="caution">
    <text evidence="7">The sequence shown here is derived from an EMBL/GenBank/DDBJ whole genome shotgun (WGS) entry which is preliminary data.</text>
</comment>
<dbReference type="EMBL" id="JACXJA010000043">
    <property type="protein sequence ID" value="MBD2865529.1"/>
    <property type="molecule type" value="Genomic_DNA"/>
</dbReference>
<protein>
    <submittedName>
        <fullName evidence="7">Heparinase II/III family protein</fullName>
    </submittedName>
</protein>